<protein>
    <submittedName>
        <fullName evidence="8">Putative thioredoxin reductase</fullName>
    </submittedName>
</protein>
<dbReference type="PRINTS" id="PR00469">
    <property type="entry name" value="PNDRDTASEII"/>
</dbReference>
<dbReference type="EMBL" id="CP006585">
    <property type="protein sequence ID" value="AGW14257.1"/>
    <property type="molecule type" value="Genomic_DNA"/>
</dbReference>
<evidence type="ECO:0000313" key="8">
    <source>
        <dbReference type="EMBL" id="AGW14257.1"/>
    </source>
</evidence>
<dbReference type="PRINTS" id="PR00368">
    <property type="entry name" value="FADPNR"/>
</dbReference>
<evidence type="ECO:0000256" key="1">
    <source>
        <dbReference type="ARBA" id="ARBA00009333"/>
    </source>
</evidence>
<dbReference type="PROSITE" id="PS00573">
    <property type="entry name" value="PYRIDINE_REDOX_2"/>
    <property type="match status" value="1"/>
</dbReference>
<evidence type="ECO:0000256" key="2">
    <source>
        <dbReference type="ARBA" id="ARBA00022630"/>
    </source>
</evidence>
<gene>
    <name evidence="8" type="primary">trxB-2</name>
    <name evidence="8" type="ORF">DGI_2521</name>
</gene>
<evidence type="ECO:0000259" key="7">
    <source>
        <dbReference type="Pfam" id="PF07992"/>
    </source>
</evidence>
<evidence type="ECO:0000256" key="5">
    <source>
        <dbReference type="ARBA" id="ARBA00023157"/>
    </source>
</evidence>
<dbReference type="InterPro" id="IPR036188">
    <property type="entry name" value="FAD/NAD-bd_sf"/>
</dbReference>
<dbReference type="GO" id="GO:0016668">
    <property type="term" value="F:oxidoreductase activity, acting on a sulfur group of donors, NAD(P) as acceptor"/>
    <property type="evidence" value="ECO:0007669"/>
    <property type="project" value="UniProtKB-ARBA"/>
</dbReference>
<dbReference type="SUPFAM" id="SSF51905">
    <property type="entry name" value="FAD/NAD(P)-binding domain"/>
    <property type="match status" value="1"/>
</dbReference>
<keyword evidence="9" id="KW-1185">Reference proteome</keyword>
<evidence type="ECO:0000256" key="4">
    <source>
        <dbReference type="ARBA" id="ARBA00023002"/>
    </source>
</evidence>
<keyword evidence="4" id="KW-0560">Oxidoreductase</keyword>
<dbReference type="InterPro" id="IPR023753">
    <property type="entry name" value="FAD/NAD-binding_dom"/>
</dbReference>
<dbReference type="eggNOG" id="COG0492">
    <property type="taxonomic scope" value="Bacteria"/>
</dbReference>
<keyword evidence="2" id="KW-0285">Flavoprotein</keyword>
<dbReference type="KEGG" id="dgg:DGI_2521"/>
<dbReference type="PANTHER" id="PTHR48105">
    <property type="entry name" value="THIOREDOXIN REDUCTASE 1-RELATED-RELATED"/>
    <property type="match status" value="1"/>
</dbReference>
<dbReference type="InterPro" id="IPR050097">
    <property type="entry name" value="Ferredoxin-NADP_redctase_2"/>
</dbReference>
<proteinExistence type="inferred from homology"/>
<reference evidence="9" key="2">
    <citation type="submission" date="2013-07" db="EMBL/GenBank/DDBJ databases">
        <authorList>
            <person name="Morais-Silva F.O."/>
            <person name="Rezende A.M."/>
            <person name="Pimentel C."/>
            <person name="Resende D.M."/>
            <person name="Santos C.I."/>
            <person name="Clemente C."/>
            <person name="de Oliveira L.M."/>
            <person name="da Silva S.M."/>
            <person name="Costa D.A."/>
            <person name="Varela-Raposo A."/>
            <person name="Horacio E.C.A."/>
            <person name="Matos M."/>
            <person name="Flores O."/>
            <person name="Ruiz J.C."/>
            <person name="Rodrigues-Pousada C."/>
        </authorList>
    </citation>
    <scope>NUCLEOTIDE SEQUENCE [LARGE SCALE GENOMIC DNA]</scope>
    <source>
        <strain evidence="9">ATCC 19364 / DSM 1382 / NCIMB 9332 / VKM B-1759</strain>
    </source>
</reference>
<dbReference type="HOGENOM" id="CLU_031864_5_1_7"/>
<evidence type="ECO:0000313" key="9">
    <source>
        <dbReference type="Proteomes" id="UP000016587"/>
    </source>
</evidence>
<dbReference type="RefSeq" id="WP_021761257.1">
    <property type="nucleotide sequence ID" value="NC_022444.1"/>
</dbReference>
<comment type="similarity">
    <text evidence="1">Belongs to the class-II pyridine nucleotide-disulfide oxidoreductase family.</text>
</comment>
<name>T2GEC5_MEGG1</name>
<evidence type="ECO:0000256" key="3">
    <source>
        <dbReference type="ARBA" id="ARBA00022827"/>
    </source>
</evidence>
<keyword evidence="5" id="KW-1015">Disulfide bond</keyword>
<accession>T2GEC5</accession>
<dbReference type="AlphaFoldDB" id="T2GEC5"/>
<feature type="domain" description="FAD/NAD(P)-binding" evidence="7">
    <location>
        <begin position="4"/>
        <end position="291"/>
    </location>
</feature>
<keyword evidence="3" id="KW-0274">FAD</keyword>
<dbReference type="Gene3D" id="3.50.50.60">
    <property type="entry name" value="FAD/NAD(P)-binding domain"/>
    <property type="match status" value="2"/>
</dbReference>
<sequence>MKSYDCVVIGGGPAGIAAALYLLRGGASVAMVEKLSHGGQTLLTEEIENYPGFPNGIKGYELADLFHAHLGKYPYDLFRDEVRAMEPEPGRHRILVGDEWLQARAIIIASGAAYKRLGVSREEEFVGRGVSFCALCDGNFYRGEEVAVVGGGNAALEESLYLSRIVSKVHLIHRRDAFRGERCFQDRCIADPKINIIYNTVVDDLVGTGKLEGLKLTNVKTGDSSILPVAAMFVFIGFASQAKFVPPTLDVDKDGFIHTDVEMRTNLEGIFAAGDARAKLCRQVVTAVGDGATAAHSVQLYLG</sequence>
<organism evidence="8 9">
    <name type="scientific">Megalodesulfovibrio gigas (strain ATCC 19364 / DSM 1382 / NCIMB 9332 / VKM B-1759)</name>
    <name type="common">Desulfovibrio gigas</name>
    <dbReference type="NCBI Taxonomy" id="1121448"/>
    <lineage>
        <taxon>Bacteria</taxon>
        <taxon>Pseudomonadati</taxon>
        <taxon>Thermodesulfobacteriota</taxon>
        <taxon>Desulfovibrionia</taxon>
        <taxon>Desulfovibrionales</taxon>
        <taxon>Desulfovibrionaceae</taxon>
        <taxon>Megalodesulfovibrio</taxon>
    </lineage>
</organism>
<dbReference type="Pfam" id="PF07992">
    <property type="entry name" value="Pyr_redox_2"/>
    <property type="match status" value="1"/>
</dbReference>
<dbReference type="InterPro" id="IPR008255">
    <property type="entry name" value="Pyr_nucl-diS_OxRdtase_2_AS"/>
</dbReference>
<dbReference type="OrthoDB" id="9806179at2"/>
<keyword evidence="6" id="KW-0676">Redox-active center</keyword>
<reference evidence="8 9" key="1">
    <citation type="journal article" date="2013" name="J. Bacteriol.">
        <title>Roles of HynAB and Ech, the only two hydrogenases found in the model sulfate reducer Desulfovibrio gigas.</title>
        <authorList>
            <person name="Morais-Silva F.O."/>
            <person name="Santos C.I."/>
            <person name="Rodrigues R."/>
            <person name="Pereira I.A."/>
            <person name="Rodrigues-Pousada C."/>
        </authorList>
    </citation>
    <scope>NUCLEOTIDE SEQUENCE [LARGE SCALE GENOMIC DNA]</scope>
    <source>
        <strain evidence="9">ATCC 19364 / DSM 1382 / NCIMB 9332 / VKM B-1759</strain>
    </source>
</reference>
<dbReference type="Proteomes" id="UP000016587">
    <property type="component" value="Chromosome"/>
</dbReference>
<dbReference type="STRING" id="1121448.DGI_2521"/>
<dbReference type="PATRIC" id="fig|1121448.10.peg.2472"/>
<evidence type="ECO:0000256" key="6">
    <source>
        <dbReference type="ARBA" id="ARBA00023284"/>
    </source>
</evidence>